<reference evidence="1 2" key="1">
    <citation type="journal article" date="2012" name="Stand. Genomic Sci.">
        <title>Complete genome sequencing and analysis of Saprospira grandis str. Lewin, a predatory marine bacterium.</title>
        <authorList>
            <person name="Saw J.H."/>
            <person name="Yuryev A."/>
            <person name="Kanbe M."/>
            <person name="Hou S."/>
            <person name="Young A.G."/>
            <person name="Aizawa S."/>
            <person name="Alam M."/>
        </authorList>
    </citation>
    <scope>NUCLEOTIDE SEQUENCE [LARGE SCALE GENOMIC DNA]</scope>
    <source>
        <strain evidence="1 2">Lewin</strain>
    </source>
</reference>
<dbReference type="HOGENOM" id="CLU_899851_0_0_10"/>
<dbReference type="STRING" id="984262.SGRA_0296"/>
<evidence type="ECO:0000313" key="2">
    <source>
        <dbReference type="Proteomes" id="UP000007519"/>
    </source>
</evidence>
<name>H6L7K3_SAPGL</name>
<keyword evidence="2" id="KW-1185">Reference proteome</keyword>
<dbReference type="KEGG" id="sgn:SGRA_0296"/>
<accession>H6L7K3</accession>
<gene>
    <name evidence="1" type="ordered locus">SGRA_0296</name>
</gene>
<proteinExistence type="predicted"/>
<organism evidence="1 2">
    <name type="scientific">Saprospira grandis (strain Lewin)</name>
    <dbReference type="NCBI Taxonomy" id="984262"/>
    <lineage>
        <taxon>Bacteria</taxon>
        <taxon>Pseudomonadati</taxon>
        <taxon>Bacteroidota</taxon>
        <taxon>Saprospiria</taxon>
        <taxon>Saprospirales</taxon>
        <taxon>Saprospiraceae</taxon>
        <taxon>Saprospira</taxon>
    </lineage>
</organism>
<dbReference type="Proteomes" id="UP000007519">
    <property type="component" value="Chromosome"/>
</dbReference>
<sequence length="309" mass="35693">MSFTNQKELQYIMHRYTIMYYWLKTDGKKRFIDYYSDDEDEFEFNEALNKLENPDFITTGKLDAFLEHFSRYGIFSWSNEAYIGEMKVRTLIRELKNAKRKFTPPTFTVDATQQVPIDLEIQKDYLAQIDDDLKKINTDNLEAKRIGGFNVIIQSSLQYVEDTANSSAQLLSPELLNYRKITAPNSLLKLVETNKVRIDSLDFNSDGSSHSVALKISNLTGKQLSISIPEGQIFENRVIFPKPSQNLASINEHEFILEDFKELNIPAYCINQSFSAPSGEGNLTIFELVKKGFKDQNDIWNWIENIICS</sequence>
<evidence type="ECO:0000313" key="1">
    <source>
        <dbReference type="EMBL" id="AFC23035.1"/>
    </source>
</evidence>
<dbReference type="RefSeq" id="WP_014373283.1">
    <property type="nucleotide sequence ID" value="NC_016940.1"/>
</dbReference>
<dbReference type="AlphaFoldDB" id="H6L7K3"/>
<dbReference type="EMBL" id="CP002831">
    <property type="protein sequence ID" value="AFC23035.1"/>
    <property type="molecule type" value="Genomic_DNA"/>
</dbReference>
<protein>
    <submittedName>
        <fullName evidence="1">Uncharacterized protein</fullName>
    </submittedName>
</protein>